<feature type="region of interest" description="Disordered" evidence="1">
    <location>
        <begin position="272"/>
        <end position="294"/>
    </location>
</feature>
<dbReference type="RefSeq" id="WP_012682356.1">
    <property type="nucleotide sequence ID" value="NC_012489.1"/>
</dbReference>
<dbReference type="KEGG" id="gau:GAU_0867"/>
<evidence type="ECO:0000313" key="4">
    <source>
        <dbReference type="Proteomes" id="UP000002209"/>
    </source>
</evidence>
<feature type="transmembrane region" description="Helical" evidence="2">
    <location>
        <begin position="138"/>
        <end position="156"/>
    </location>
</feature>
<dbReference type="Proteomes" id="UP000002209">
    <property type="component" value="Chromosome"/>
</dbReference>
<keyword evidence="2" id="KW-0472">Membrane</keyword>
<feature type="transmembrane region" description="Helical" evidence="2">
    <location>
        <begin position="206"/>
        <end position="227"/>
    </location>
</feature>
<sequence length="329" mass="36361">MSRVTGSPTRRTSELRDRGFRGGRIAPHRAMIGLEVSWSLLIDLVVLPLMFAVAMFALLDPLMALWRDFFNLIREPLGLPGVVSTQVFEVGPFGVAIPYFTATAEWPQSLDVNTGWLVCGILFVTGMFLKGRLLPVGYLLRALAVLQATAQLWFSFASPPFTYSLADYIAGLLVCGVIILVLAPFLVAFTFHIFDFLLWQKLAMATMLLVHLSLLLPMQAAVHAWVIHRASVLAMPLLFLVFGVLLDVFVYVALYGWGMSWRSGGVLDATDRRPPMRPARYPTTRPRPTPTPQSVRAITPIGSRVVRAVSLGGMLGNFVMRRLGMGGRT</sequence>
<feature type="transmembrane region" description="Helical" evidence="2">
    <location>
        <begin position="38"/>
        <end position="59"/>
    </location>
</feature>
<accession>C1A6P9</accession>
<protein>
    <submittedName>
        <fullName evidence="3">Hypothetical membrane protein</fullName>
    </submittedName>
</protein>
<keyword evidence="4" id="KW-1185">Reference proteome</keyword>
<evidence type="ECO:0000256" key="1">
    <source>
        <dbReference type="SAM" id="MobiDB-lite"/>
    </source>
</evidence>
<feature type="transmembrane region" description="Helical" evidence="2">
    <location>
        <begin position="233"/>
        <end position="254"/>
    </location>
</feature>
<dbReference type="eggNOG" id="ENOG50317EG">
    <property type="taxonomic scope" value="Bacteria"/>
</dbReference>
<evidence type="ECO:0000313" key="3">
    <source>
        <dbReference type="EMBL" id="BAH37909.1"/>
    </source>
</evidence>
<proteinExistence type="predicted"/>
<feature type="transmembrane region" description="Helical" evidence="2">
    <location>
        <begin position="168"/>
        <end position="194"/>
    </location>
</feature>
<dbReference type="AlphaFoldDB" id="C1A6P9"/>
<dbReference type="STRING" id="379066.GAU_0867"/>
<gene>
    <name evidence="3" type="ordered locus">GAU_0867</name>
</gene>
<evidence type="ECO:0000256" key="2">
    <source>
        <dbReference type="SAM" id="Phobius"/>
    </source>
</evidence>
<keyword evidence="2" id="KW-0812">Transmembrane</keyword>
<reference evidence="4" key="1">
    <citation type="submission" date="2006-03" db="EMBL/GenBank/DDBJ databases">
        <title>Complete genome sequence of Gemmatimonas aurantiaca T-27 that represents a novel phylum Gemmatimonadetes.</title>
        <authorList>
            <person name="Takasaki K."/>
            <person name="Ichikawa N."/>
            <person name="Miura H."/>
            <person name="Matsushita S."/>
            <person name="Watanabe Y."/>
            <person name="Oguchi A."/>
            <person name="Ankai A."/>
            <person name="Yashiro I."/>
            <person name="Takahashi M."/>
            <person name="Terui Y."/>
            <person name="Fukui S."/>
            <person name="Yokoyama H."/>
            <person name="Tanikawa S."/>
            <person name="Hanada S."/>
            <person name="Kamagata Y."/>
            <person name="Fujita N."/>
        </authorList>
    </citation>
    <scope>NUCLEOTIDE SEQUENCE [LARGE SCALE GENOMIC DNA]</scope>
    <source>
        <strain evidence="4">T-27 / DSM 14586 / JCM 11422 / NBRC 100505</strain>
    </source>
</reference>
<name>C1A6P9_GEMAT</name>
<dbReference type="HOGENOM" id="CLU_844010_0_0_0"/>
<organism evidence="3 4">
    <name type="scientific">Gemmatimonas aurantiaca (strain DSM 14586 / JCM 11422 / NBRC 100505 / T-27)</name>
    <dbReference type="NCBI Taxonomy" id="379066"/>
    <lineage>
        <taxon>Bacteria</taxon>
        <taxon>Pseudomonadati</taxon>
        <taxon>Gemmatimonadota</taxon>
        <taxon>Gemmatimonadia</taxon>
        <taxon>Gemmatimonadales</taxon>
        <taxon>Gemmatimonadaceae</taxon>
        <taxon>Gemmatimonas</taxon>
    </lineage>
</organism>
<dbReference type="EMBL" id="AP009153">
    <property type="protein sequence ID" value="BAH37909.1"/>
    <property type="molecule type" value="Genomic_DNA"/>
</dbReference>
<dbReference type="OrthoDB" id="8958056at2"/>
<keyword evidence="2" id="KW-1133">Transmembrane helix</keyword>
<feature type="transmembrane region" description="Helical" evidence="2">
    <location>
        <begin position="114"/>
        <end position="131"/>
    </location>
</feature>